<name>A0AAJ0B0S6_9PEZI</name>
<gene>
    <name evidence="2" type="ORF">QBC47DRAFT_395601</name>
</gene>
<keyword evidence="3" id="KW-1185">Reference proteome</keyword>
<feature type="compositionally biased region" description="Low complexity" evidence="1">
    <location>
        <begin position="110"/>
        <end position="123"/>
    </location>
</feature>
<reference evidence="2" key="1">
    <citation type="submission" date="2023-06" db="EMBL/GenBank/DDBJ databases">
        <title>Genome-scale phylogeny and comparative genomics of the fungal order Sordariales.</title>
        <authorList>
            <consortium name="Lawrence Berkeley National Laboratory"/>
            <person name="Hensen N."/>
            <person name="Bonometti L."/>
            <person name="Westerberg I."/>
            <person name="Brannstrom I.O."/>
            <person name="Guillou S."/>
            <person name="Cros-Aarteil S."/>
            <person name="Calhoun S."/>
            <person name="Haridas S."/>
            <person name="Kuo A."/>
            <person name="Mondo S."/>
            <person name="Pangilinan J."/>
            <person name="Riley R."/>
            <person name="Labutti K."/>
            <person name="Andreopoulos B."/>
            <person name="Lipzen A."/>
            <person name="Chen C."/>
            <person name="Yanf M."/>
            <person name="Daum C."/>
            <person name="Ng V."/>
            <person name="Clum A."/>
            <person name="Steindorff A."/>
            <person name="Ohm R."/>
            <person name="Martin F."/>
            <person name="Silar P."/>
            <person name="Natvig D."/>
            <person name="Lalanne C."/>
            <person name="Gautier V."/>
            <person name="Ament-Velasquez S.L."/>
            <person name="Kruys A."/>
            <person name="Hutchinson M.I."/>
            <person name="Powell A.J."/>
            <person name="Barry K."/>
            <person name="Miller A.N."/>
            <person name="Grigoriev I.V."/>
            <person name="Debuchy R."/>
            <person name="Gladieux P."/>
            <person name="Thoren M.H."/>
            <person name="Johannesson H."/>
        </authorList>
    </citation>
    <scope>NUCLEOTIDE SEQUENCE</scope>
    <source>
        <strain evidence="2">PSN4</strain>
    </source>
</reference>
<evidence type="ECO:0000256" key="1">
    <source>
        <dbReference type="SAM" id="MobiDB-lite"/>
    </source>
</evidence>
<dbReference type="Proteomes" id="UP001239445">
    <property type="component" value="Unassembled WGS sequence"/>
</dbReference>
<feature type="region of interest" description="Disordered" evidence="1">
    <location>
        <begin position="1"/>
        <end position="78"/>
    </location>
</feature>
<feature type="compositionally biased region" description="Basic residues" evidence="1">
    <location>
        <begin position="13"/>
        <end position="24"/>
    </location>
</feature>
<accession>A0AAJ0B0S6</accession>
<organism evidence="2 3">
    <name type="scientific">Echria macrotheca</name>
    <dbReference type="NCBI Taxonomy" id="438768"/>
    <lineage>
        <taxon>Eukaryota</taxon>
        <taxon>Fungi</taxon>
        <taxon>Dikarya</taxon>
        <taxon>Ascomycota</taxon>
        <taxon>Pezizomycotina</taxon>
        <taxon>Sordariomycetes</taxon>
        <taxon>Sordariomycetidae</taxon>
        <taxon>Sordariales</taxon>
        <taxon>Schizotheciaceae</taxon>
        <taxon>Echria</taxon>
    </lineage>
</organism>
<protein>
    <submittedName>
        <fullName evidence="2">Uncharacterized protein</fullName>
    </submittedName>
</protein>
<dbReference type="AlphaFoldDB" id="A0AAJ0B0S6"/>
<dbReference type="EMBL" id="MU839855">
    <property type="protein sequence ID" value="KAK1749589.1"/>
    <property type="molecule type" value="Genomic_DNA"/>
</dbReference>
<comment type="caution">
    <text evidence="2">The sequence shown here is derived from an EMBL/GenBank/DDBJ whole genome shotgun (WGS) entry which is preliminary data.</text>
</comment>
<proteinExistence type="predicted"/>
<evidence type="ECO:0000313" key="3">
    <source>
        <dbReference type="Proteomes" id="UP001239445"/>
    </source>
</evidence>
<feature type="region of interest" description="Disordered" evidence="1">
    <location>
        <begin position="110"/>
        <end position="133"/>
    </location>
</feature>
<evidence type="ECO:0000313" key="2">
    <source>
        <dbReference type="EMBL" id="KAK1749589.1"/>
    </source>
</evidence>
<sequence>MARVDKSALSHRSSGKRAGLRQKPKPSLYASSLYRKSPLDEKRRQKPGPTPPGRGTTGRRSHPPTQTPAPSRSLGDILGDLEKHLPTQIEGRDKENRWPWTTQTVTVAKPKPKTKPAAVGQVKPKPKPPVKIPESVQEIGFPWPGDNGWPKTVESKQAITIAACHADAARQKTITSFLDVLQGQPDARARTALAQQKLDFACRLFAFDITADVWLASKRGDRDKKSFCELMWKLEWCRIGELVQGSLHVVKEAKEGEENWSQVVKSIVQDCNEALAKIVGEGQLEIVQWQAFGYLARTIIQKFGQDGVLQVGLEDVQG</sequence>